<dbReference type="SUPFAM" id="SSF89028">
    <property type="entry name" value="Cobalamin adenosyltransferase-like"/>
    <property type="match status" value="1"/>
</dbReference>
<keyword evidence="6" id="KW-1185">Reference proteome</keyword>
<evidence type="ECO:0000256" key="4">
    <source>
        <dbReference type="RuleBase" id="RU366026"/>
    </source>
</evidence>
<comment type="similarity">
    <text evidence="4">Belongs to the Cob(I)alamin adenosyltransferase family.</text>
</comment>
<dbReference type="KEGG" id="soy:115875532"/>
<proteinExistence type="inferred from homology"/>
<evidence type="ECO:0000256" key="2">
    <source>
        <dbReference type="ARBA" id="ARBA00022741"/>
    </source>
</evidence>
<dbReference type="PANTHER" id="PTHR12213">
    <property type="entry name" value="CORRINOID ADENOSYLTRANSFERASE"/>
    <property type="match status" value="1"/>
</dbReference>
<dbReference type="AlphaFoldDB" id="A0A6J2X6N5"/>
<evidence type="ECO:0000256" key="1">
    <source>
        <dbReference type="ARBA" id="ARBA00022679"/>
    </source>
</evidence>
<evidence type="ECO:0000259" key="5">
    <source>
        <dbReference type="Pfam" id="PF01923"/>
    </source>
</evidence>
<dbReference type="NCBIfam" id="TIGR00636">
    <property type="entry name" value="PduO_Nterm"/>
    <property type="match status" value="1"/>
</dbReference>
<dbReference type="OrthoDB" id="549173at2759"/>
<dbReference type="GO" id="GO:0005524">
    <property type="term" value="F:ATP binding"/>
    <property type="evidence" value="ECO:0007669"/>
    <property type="project" value="UniProtKB-UniRule"/>
</dbReference>
<gene>
    <name evidence="7" type="primary">LOC115875532</name>
</gene>
<dbReference type="InterPro" id="IPR036451">
    <property type="entry name" value="CblAdoTrfase-like_sf"/>
</dbReference>
<dbReference type="Pfam" id="PF01923">
    <property type="entry name" value="Cob_adeno_trans"/>
    <property type="match status" value="1"/>
</dbReference>
<protein>
    <submittedName>
        <fullName evidence="7">Corrinoid adenosyltransferase-like</fullName>
    </submittedName>
</protein>
<dbReference type="GO" id="GO:0008817">
    <property type="term" value="F:corrinoid adenosyltransferase activity"/>
    <property type="evidence" value="ECO:0007669"/>
    <property type="project" value="TreeGrafter"/>
</dbReference>
<keyword evidence="1 4" id="KW-0808">Transferase</keyword>
<keyword evidence="3 4" id="KW-0067">ATP-binding</keyword>
<name>A0A6J2X6N5_SITOR</name>
<reference evidence="7" key="1">
    <citation type="submission" date="2025-08" db="UniProtKB">
        <authorList>
            <consortium name="RefSeq"/>
        </authorList>
    </citation>
    <scope>IDENTIFICATION</scope>
    <source>
        <tissue evidence="7">Gonads</tissue>
    </source>
</reference>
<evidence type="ECO:0000256" key="3">
    <source>
        <dbReference type="ARBA" id="ARBA00022840"/>
    </source>
</evidence>
<accession>A0A6J2X6N5</accession>
<evidence type="ECO:0000313" key="7">
    <source>
        <dbReference type="RefSeq" id="XP_030746878.1"/>
    </source>
</evidence>
<dbReference type="InterPro" id="IPR016030">
    <property type="entry name" value="CblAdoTrfase-like"/>
</dbReference>
<organism evidence="6 7">
    <name type="scientific">Sitophilus oryzae</name>
    <name type="common">Rice weevil</name>
    <name type="synonym">Curculio oryzae</name>
    <dbReference type="NCBI Taxonomy" id="7048"/>
    <lineage>
        <taxon>Eukaryota</taxon>
        <taxon>Metazoa</taxon>
        <taxon>Ecdysozoa</taxon>
        <taxon>Arthropoda</taxon>
        <taxon>Hexapoda</taxon>
        <taxon>Insecta</taxon>
        <taxon>Pterygota</taxon>
        <taxon>Neoptera</taxon>
        <taxon>Endopterygota</taxon>
        <taxon>Coleoptera</taxon>
        <taxon>Polyphaga</taxon>
        <taxon>Cucujiformia</taxon>
        <taxon>Curculionidae</taxon>
        <taxon>Dryophthorinae</taxon>
        <taxon>Sitophilus</taxon>
    </lineage>
</organism>
<dbReference type="InParanoid" id="A0A6J2X6N5"/>
<dbReference type="Gene3D" id="1.20.1200.10">
    <property type="entry name" value="Cobalamin adenosyltransferase-like"/>
    <property type="match status" value="1"/>
</dbReference>
<evidence type="ECO:0000313" key="6">
    <source>
        <dbReference type="Proteomes" id="UP000504635"/>
    </source>
</evidence>
<dbReference type="Proteomes" id="UP000504635">
    <property type="component" value="Unplaced"/>
</dbReference>
<dbReference type="RefSeq" id="XP_030746878.1">
    <property type="nucleotide sequence ID" value="XM_030891018.1"/>
</dbReference>
<keyword evidence="2 4" id="KW-0547">Nucleotide-binding</keyword>
<feature type="domain" description="Cobalamin adenosyltransferase-like" evidence="5">
    <location>
        <begin position="45"/>
        <end position="202"/>
    </location>
</feature>
<dbReference type="GeneID" id="115875532"/>
<sequence length="232" mass="26306">MVLRNILRRASFNQIRHYCSEKELGSATKTDTGAIKESKVIETFSRQGDNGSSKTITGDVLPKDHEIFHAIGATEELLSYIGLAREHGNEAEHEYTDKLKRIQTTIIDISTAISRNNKMSIPPIYTKELEDWIHEYSKQLPPAEQYIIPGGGVASASLHVARSICRRTERVVCPLVRNEKLDKEALVYLNRLSDFLLTVSRIAAKHDQRTESIYIPKPDEKVQPQVLHLVQF</sequence>
<dbReference type="InterPro" id="IPR029499">
    <property type="entry name" value="PduO-typ"/>
</dbReference>
<dbReference type="PANTHER" id="PTHR12213:SF0">
    <property type="entry name" value="CORRINOID ADENOSYLTRANSFERASE MMAB"/>
    <property type="match status" value="1"/>
</dbReference>